<evidence type="ECO:0000259" key="14">
    <source>
        <dbReference type="Pfam" id="PF00662"/>
    </source>
</evidence>
<keyword evidence="7 12" id="KW-1133">Transmembrane helix</keyword>
<keyword evidence="5" id="KW-1003">Cell membrane</keyword>
<dbReference type="Proteomes" id="UP000474757">
    <property type="component" value="Unassembled WGS sequence"/>
</dbReference>
<feature type="region of interest" description="Disordered" evidence="11">
    <location>
        <begin position="939"/>
        <end position="965"/>
    </location>
</feature>
<comment type="subcellular location">
    <subcellularLocation>
        <location evidence="2">Cell membrane</location>
        <topology evidence="2">Multi-pass membrane protein</topology>
    </subcellularLocation>
    <subcellularLocation>
        <location evidence="10">Membrane</location>
        <topology evidence="10">Multi-pass membrane protein</topology>
    </subcellularLocation>
</comment>
<dbReference type="NCBIfam" id="NF009288">
    <property type="entry name" value="PRK12648.1"/>
    <property type="match status" value="1"/>
</dbReference>
<evidence type="ECO:0000256" key="11">
    <source>
        <dbReference type="SAM" id="MobiDB-lite"/>
    </source>
</evidence>
<keyword evidence="19" id="KW-1185">Reference proteome</keyword>
<dbReference type="RefSeq" id="WP_163894573.1">
    <property type="nucleotide sequence ID" value="NZ_JAAFYS010000003.1"/>
</dbReference>
<dbReference type="PANTHER" id="PTHR43373">
    <property type="entry name" value="NA(+)/H(+) ANTIPORTER SUBUNIT"/>
    <property type="match status" value="1"/>
</dbReference>
<evidence type="ECO:0000256" key="1">
    <source>
        <dbReference type="ARBA" id="ARBA00002378"/>
    </source>
</evidence>
<dbReference type="Pfam" id="PF13244">
    <property type="entry name" value="MbhD"/>
    <property type="match status" value="1"/>
</dbReference>
<feature type="domain" description="NADH-Ubiquinone oxidoreductase (complex I) chain 5 N-terminal" evidence="14">
    <location>
        <begin position="70"/>
        <end position="110"/>
    </location>
</feature>
<dbReference type="InterPro" id="IPR050616">
    <property type="entry name" value="CPA3_Na-H_Antiporter_A"/>
</dbReference>
<feature type="transmembrane region" description="Helical" evidence="12">
    <location>
        <begin position="412"/>
        <end position="434"/>
    </location>
</feature>
<feature type="domain" description="NADH:quinone oxidoreductase/Mrp antiporter transmembrane" evidence="13">
    <location>
        <begin position="130"/>
        <end position="410"/>
    </location>
</feature>
<evidence type="ECO:0000259" key="15">
    <source>
        <dbReference type="Pfam" id="PF04039"/>
    </source>
</evidence>
<keyword evidence="4" id="KW-0050">Antiport</keyword>
<dbReference type="PRINTS" id="PR01434">
    <property type="entry name" value="NADHDHGNASE5"/>
</dbReference>
<reference evidence="18 19" key="1">
    <citation type="submission" date="2020-02" db="EMBL/GenBank/DDBJ databases">
        <title>Pseudoroseicyclus tamarix, sp. nov., isolated from offshore sediment of a Tamarix chinensis forest.</title>
        <authorList>
            <person name="Gai Y."/>
        </authorList>
    </citation>
    <scope>NUCLEOTIDE SEQUENCE [LARGE SCALE GENOMIC DNA]</scope>
    <source>
        <strain evidence="18 19">CLL3-39</strain>
    </source>
</reference>
<keyword evidence="6 10" id="KW-0812">Transmembrane</keyword>
<keyword evidence="8" id="KW-0406">Ion transport</keyword>
<evidence type="ECO:0000256" key="10">
    <source>
        <dbReference type="RuleBase" id="RU000320"/>
    </source>
</evidence>
<feature type="transmembrane region" description="Helical" evidence="12">
    <location>
        <begin position="599"/>
        <end position="620"/>
    </location>
</feature>
<feature type="transmembrane region" description="Helical" evidence="12">
    <location>
        <begin position="32"/>
        <end position="54"/>
    </location>
</feature>
<sequence length="965" mass="103663">MGGAGLLPIIALLPFLGALVPGVMIRAGRNAAATFTAIPTFLALLMLLTLAPGVMDGQVLQKSFSWFPPLGLSASFMLDGLGLMFAVMILGVGLLITLYARFYLSNEDPAGVFFTYLLLFQGAMLGIVLSNNILMLLVFWELTSLASFLLIGYWRHLPEGRQGARMALTVTGGGGLAMIGGMLILGDIAGSYELTDILQAGEAIKASPLYLPALILILLGAFTKSAQFPFHFWLPHAMAAPTPVSAYLHSATMVKAGIFLMARLWPVLAGTDPWFYIVATTGLITMVLGALIALFKDDLKALLAFSTVSHLGLLTMLLGFGTEAAAVAAVFHVLNHLTFKAALFMTAGIVDHSTHTRDIKRLGGLLTLMPITAAIGIIAALSMAGIPLFNGFLSKELMLEEASHTSWWESPWIVPVLATFGALLSVAYSFRFIVHTFLGKPRDESIDHPHDPPFGMWLPPALLCVIVVAVGLFPAAIAGPIVDMAASAVTGTEIHTHFALWHGITPALIMSGIAIFGGLILLALHAPLDRAWLATPRPEAKRLFDGAMAASVRGTRVIAEGLHSGAISRALAVFVVTTVASGLIAFFGRGLPEVSRPLLPIPPVAAAGWLLMVAATLSVILLHRRRFLALVVISICGLMVSIGFVYLSAPDLALTQITVETVTILLLLLALHYLPKTTPADSSVALRIRDGVIGVSAGVGVGALAYAFMRRDVPSISDYFLENAYSGGGGHNVVNVILVDFRGYDTFGEIIVLGIAGVIIFALMEVLLRGRAGRRLRNWAFSEDRSRDRHPLMMVVGTRVMLPIALLVGVYILLRGHNNPGGGFVAGLVFSIALLMQYMASGFAWTMDRQRWEYHSLIGWGVIIAGLTGAAAWIFGRPFLTSAYGYIDWPWIEEFEWATAMAFDVGVFLAVLGAVMLMLYSLSRMARYAGETVNLEPMDYDPSQKSVQTERAPQERGVPTEGEEL</sequence>
<dbReference type="PANTHER" id="PTHR43373:SF1">
    <property type="entry name" value="NA(+)_H(+) ANTIPORTER SUBUNIT A"/>
    <property type="match status" value="1"/>
</dbReference>
<keyword evidence="9 12" id="KW-0472">Membrane</keyword>
<feature type="transmembrane region" description="Helical" evidence="12">
    <location>
        <begin position="274"/>
        <end position="295"/>
    </location>
</feature>
<evidence type="ECO:0000256" key="2">
    <source>
        <dbReference type="ARBA" id="ARBA00004651"/>
    </source>
</evidence>
<feature type="transmembrane region" description="Helical" evidence="12">
    <location>
        <begin position="791"/>
        <end position="812"/>
    </location>
</feature>
<feature type="transmembrane region" description="Helical" evidence="12">
    <location>
        <begin position="133"/>
        <end position="154"/>
    </location>
</feature>
<dbReference type="Pfam" id="PF00662">
    <property type="entry name" value="Proton_antipo_N"/>
    <property type="match status" value="1"/>
</dbReference>
<feature type="transmembrane region" description="Helical" evidence="12">
    <location>
        <begin position="302"/>
        <end position="320"/>
    </location>
</feature>
<feature type="transmembrane region" description="Helical" evidence="12">
    <location>
        <begin position="824"/>
        <end position="845"/>
    </location>
</feature>
<feature type="transmembrane region" description="Helical" evidence="12">
    <location>
        <begin position="6"/>
        <end position="25"/>
    </location>
</feature>
<feature type="transmembrane region" description="Helical" evidence="12">
    <location>
        <begin position="166"/>
        <end position="189"/>
    </location>
</feature>
<evidence type="ECO:0000256" key="4">
    <source>
        <dbReference type="ARBA" id="ARBA00022449"/>
    </source>
</evidence>
<feature type="transmembrane region" description="Helical" evidence="12">
    <location>
        <begin position="326"/>
        <end position="350"/>
    </location>
</feature>
<feature type="transmembrane region" description="Helical" evidence="12">
    <location>
        <begin position="895"/>
        <end position="920"/>
    </location>
</feature>
<gene>
    <name evidence="18" type="ORF">GZA08_13660</name>
</gene>
<evidence type="ECO:0000259" key="16">
    <source>
        <dbReference type="Pfam" id="PF13244"/>
    </source>
</evidence>
<dbReference type="EMBL" id="JAAGAB010000003">
    <property type="protein sequence ID" value="NDV02014.1"/>
    <property type="molecule type" value="Genomic_DNA"/>
</dbReference>
<feature type="domain" description="Na+/H+ antiporter MnhB subunit-related protein" evidence="15">
    <location>
        <begin position="794"/>
        <end position="916"/>
    </location>
</feature>
<feature type="transmembrane region" description="Helical" evidence="12">
    <location>
        <begin position="110"/>
        <end position="127"/>
    </location>
</feature>
<feature type="transmembrane region" description="Helical" evidence="12">
    <location>
        <begin position="686"/>
        <end position="709"/>
    </location>
</feature>
<evidence type="ECO:0000256" key="6">
    <source>
        <dbReference type="ARBA" id="ARBA00022692"/>
    </source>
</evidence>
<feature type="transmembrane region" description="Helical" evidence="12">
    <location>
        <begin position="653"/>
        <end position="674"/>
    </location>
</feature>
<evidence type="ECO:0000313" key="19">
    <source>
        <dbReference type="Proteomes" id="UP000474757"/>
    </source>
</evidence>
<dbReference type="Pfam" id="PF20501">
    <property type="entry name" value="MbhE"/>
    <property type="match status" value="1"/>
</dbReference>
<dbReference type="InterPro" id="IPR007182">
    <property type="entry name" value="MnhB"/>
</dbReference>
<feature type="domain" description="MrpA C-terminal/MbhE" evidence="17">
    <location>
        <begin position="687"/>
        <end position="764"/>
    </location>
</feature>
<feature type="transmembrane region" description="Helical" evidence="12">
    <location>
        <begin position="209"/>
        <end position="234"/>
    </location>
</feature>
<evidence type="ECO:0000259" key="13">
    <source>
        <dbReference type="Pfam" id="PF00361"/>
    </source>
</evidence>
<evidence type="ECO:0000256" key="9">
    <source>
        <dbReference type="ARBA" id="ARBA00023136"/>
    </source>
</evidence>
<evidence type="ECO:0000256" key="7">
    <source>
        <dbReference type="ARBA" id="ARBA00022989"/>
    </source>
</evidence>
<feature type="transmembrane region" description="Helical" evidence="12">
    <location>
        <begin position="627"/>
        <end position="647"/>
    </location>
</feature>
<name>A0A6B2K0P7_9RHOB</name>
<accession>A0A6B2K0P7</accession>
<dbReference type="GO" id="GO:0005886">
    <property type="term" value="C:plasma membrane"/>
    <property type="evidence" value="ECO:0007669"/>
    <property type="project" value="UniProtKB-SubCell"/>
</dbReference>
<evidence type="ECO:0000313" key="18">
    <source>
        <dbReference type="EMBL" id="NDV02014.1"/>
    </source>
</evidence>
<feature type="transmembrane region" description="Helical" evidence="12">
    <location>
        <begin position="750"/>
        <end position="770"/>
    </location>
</feature>
<dbReference type="GO" id="GO:0006811">
    <property type="term" value="P:monoatomic ion transport"/>
    <property type="evidence" value="ECO:0007669"/>
    <property type="project" value="UniProtKB-KW"/>
</dbReference>
<feature type="transmembrane region" description="Helical" evidence="12">
    <location>
        <begin position="857"/>
        <end position="875"/>
    </location>
</feature>
<evidence type="ECO:0000256" key="3">
    <source>
        <dbReference type="ARBA" id="ARBA00022448"/>
    </source>
</evidence>
<dbReference type="AlphaFoldDB" id="A0A6B2K0P7"/>
<comment type="function">
    <text evidence="1">NDH-1 shuttles electrons from NADH, via FMN and iron-sulfur (Fe-S) centers, to quinones in the respiratory chain. The immediate electron acceptor for the enzyme in this species is believed to be ubiquinone. Couples the redox reaction to proton translocation (for every two electrons transferred, four hydrogen ions are translocated across the cytoplasmic membrane), and thus conserves the redox energy in a proton gradient.</text>
</comment>
<dbReference type="InterPro" id="IPR025383">
    <property type="entry name" value="MrpA_C/MbhD"/>
</dbReference>
<feature type="transmembrane region" description="Helical" evidence="12">
    <location>
        <begin position="498"/>
        <end position="524"/>
    </location>
</feature>
<feature type="transmembrane region" description="Helical" evidence="12">
    <location>
        <begin position="246"/>
        <end position="268"/>
    </location>
</feature>
<proteinExistence type="predicted"/>
<evidence type="ECO:0000256" key="12">
    <source>
        <dbReference type="SAM" id="Phobius"/>
    </source>
</evidence>
<protein>
    <submittedName>
        <fullName evidence="18">Monovalent cation/H+ antiporter subunit A</fullName>
    </submittedName>
</protein>
<feature type="transmembrane region" description="Helical" evidence="12">
    <location>
        <begin position="362"/>
        <end position="392"/>
    </location>
</feature>
<feature type="transmembrane region" description="Helical" evidence="12">
    <location>
        <begin position="454"/>
        <end position="478"/>
    </location>
</feature>
<dbReference type="Pfam" id="PF04039">
    <property type="entry name" value="MnhB"/>
    <property type="match status" value="1"/>
</dbReference>
<dbReference type="InterPro" id="IPR046806">
    <property type="entry name" value="MrpA_C/MbhE"/>
</dbReference>
<evidence type="ECO:0000256" key="5">
    <source>
        <dbReference type="ARBA" id="ARBA00022475"/>
    </source>
</evidence>
<comment type="caution">
    <text evidence="18">The sequence shown here is derived from an EMBL/GenBank/DDBJ whole genome shotgun (WGS) entry which is preliminary data.</text>
</comment>
<organism evidence="18 19">
    <name type="scientific">Pseudoroseicyclus tamaricis</name>
    <dbReference type="NCBI Taxonomy" id="2705421"/>
    <lineage>
        <taxon>Bacteria</taxon>
        <taxon>Pseudomonadati</taxon>
        <taxon>Pseudomonadota</taxon>
        <taxon>Alphaproteobacteria</taxon>
        <taxon>Rhodobacterales</taxon>
        <taxon>Paracoccaceae</taxon>
        <taxon>Pseudoroseicyclus</taxon>
    </lineage>
</organism>
<feature type="domain" description="MrpA C-terminal/MbhD" evidence="16">
    <location>
        <begin position="611"/>
        <end position="676"/>
    </location>
</feature>
<keyword evidence="3" id="KW-0813">Transport</keyword>
<dbReference type="Pfam" id="PF00361">
    <property type="entry name" value="Proton_antipo_M"/>
    <property type="match status" value="1"/>
</dbReference>
<feature type="transmembrane region" description="Helical" evidence="12">
    <location>
        <begin position="566"/>
        <end position="587"/>
    </location>
</feature>
<evidence type="ECO:0000256" key="8">
    <source>
        <dbReference type="ARBA" id="ARBA00023065"/>
    </source>
</evidence>
<dbReference type="InterPro" id="IPR001750">
    <property type="entry name" value="ND/Mrp_TM"/>
</dbReference>
<dbReference type="InterPro" id="IPR001516">
    <property type="entry name" value="Proton_antipo_N"/>
</dbReference>
<evidence type="ECO:0000259" key="17">
    <source>
        <dbReference type="Pfam" id="PF20501"/>
    </source>
</evidence>
<feature type="transmembrane region" description="Helical" evidence="12">
    <location>
        <begin position="74"/>
        <end position="98"/>
    </location>
</feature>
<dbReference type="GO" id="GO:0015297">
    <property type="term" value="F:antiporter activity"/>
    <property type="evidence" value="ECO:0007669"/>
    <property type="project" value="UniProtKB-KW"/>
</dbReference>